<dbReference type="Proteomes" id="UP001212841">
    <property type="component" value="Unassembled WGS sequence"/>
</dbReference>
<comment type="subcellular location">
    <subcellularLocation>
        <location evidence="1">Mitochondrion outer membrane</location>
        <topology evidence="1">Single-pass membrane protein</topology>
    </subcellularLocation>
</comment>
<dbReference type="GO" id="GO:0008320">
    <property type="term" value="F:protein transmembrane transporter activity"/>
    <property type="evidence" value="ECO:0007669"/>
    <property type="project" value="TreeGrafter"/>
</dbReference>
<feature type="transmembrane region" description="Helical" evidence="12">
    <location>
        <begin position="28"/>
        <end position="45"/>
    </location>
</feature>
<dbReference type="EMBL" id="JADGJD010000071">
    <property type="protein sequence ID" value="KAJ3055603.1"/>
    <property type="molecule type" value="Genomic_DNA"/>
</dbReference>
<dbReference type="GO" id="GO:0045039">
    <property type="term" value="P:protein insertion into mitochondrial inner membrane"/>
    <property type="evidence" value="ECO:0007669"/>
    <property type="project" value="TreeGrafter"/>
</dbReference>
<keyword evidence="2 12" id="KW-0812">Transmembrane</keyword>
<dbReference type="GO" id="GO:0030943">
    <property type="term" value="F:mitochondrion targeting sequence binding"/>
    <property type="evidence" value="ECO:0007669"/>
    <property type="project" value="TreeGrafter"/>
</dbReference>
<keyword evidence="8 12" id="KW-0472">Membrane</keyword>
<keyword evidence="5 10" id="KW-0802">TPR repeat</keyword>
<dbReference type="SMART" id="SM00028">
    <property type="entry name" value="TPR"/>
    <property type="match status" value="10"/>
</dbReference>
<evidence type="ECO:0000256" key="6">
    <source>
        <dbReference type="ARBA" id="ARBA00022989"/>
    </source>
</evidence>
<evidence type="ECO:0000313" key="14">
    <source>
        <dbReference type="Proteomes" id="UP001212841"/>
    </source>
</evidence>
<evidence type="ECO:0000256" key="11">
    <source>
        <dbReference type="SAM" id="MobiDB-lite"/>
    </source>
</evidence>
<keyword evidence="4" id="KW-1000">Mitochondrion outer membrane</keyword>
<dbReference type="PANTHER" id="PTHR46208:SF1">
    <property type="entry name" value="MITOCHONDRIAL IMPORT RECEPTOR SUBUNIT TOM70"/>
    <property type="match status" value="1"/>
</dbReference>
<dbReference type="SUPFAM" id="SSF48452">
    <property type="entry name" value="TPR-like"/>
    <property type="match status" value="1"/>
</dbReference>
<dbReference type="PROSITE" id="PS50293">
    <property type="entry name" value="TPR_REGION"/>
    <property type="match status" value="1"/>
</dbReference>
<evidence type="ECO:0000256" key="5">
    <source>
        <dbReference type="ARBA" id="ARBA00022803"/>
    </source>
</evidence>
<evidence type="ECO:0000256" key="1">
    <source>
        <dbReference type="ARBA" id="ARBA00004572"/>
    </source>
</evidence>
<organism evidence="13 14">
    <name type="scientific">Rhizophlyctis rosea</name>
    <dbReference type="NCBI Taxonomy" id="64517"/>
    <lineage>
        <taxon>Eukaryota</taxon>
        <taxon>Fungi</taxon>
        <taxon>Fungi incertae sedis</taxon>
        <taxon>Chytridiomycota</taxon>
        <taxon>Chytridiomycota incertae sedis</taxon>
        <taxon>Chytridiomycetes</taxon>
        <taxon>Rhizophlyctidales</taxon>
        <taxon>Rhizophlyctidaceae</taxon>
        <taxon>Rhizophlyctis</taxon>
    </lineage>
</organism>
<comment type="caution">
    <text evidence="13">The sequence shown here is derived from an EMBL/GenBank/DDBJ whole genome shotgun (WGS) entry which is preliminary data.</text>
</comment>
<dbReference type="Pfam" id="PF13174">
    <property type="entry name" value="TPR_6"/>
    <property type="match status" value="1"/>
</dbReference>
<evidence type="ECO:0000256" key="9">
    <source>
        <dbReference type="ARBA" id="ARBA00038030"/>
    </source>
</evidence>
<evidence type="ECO:0000313" key="13">
    <source>
        <dbReference type="EMBL" id="KAJ3055603.1"/>
    </source>
</evidence>
<dbReference type="GO" id="GO:0005741">
    <property type="term" value="C:mitochondrial outer membrane"/>
    <property type="evidence" value="ECO:0007669"/>
    <property type="project" value="UniProtKB-SubCell"/>
</dbReference>
<dbReference type="Pfam" id="PF13181">
    <property type="entry name" value="TPR_8"/>
    <property type="match status" value="1"/>
</dbReference>
<feature type="repeat" description="TPR" evidence="10">
    <location>
        <begin position="434"/>
        <end position="467"/>
    </location>
</feature>
<feature type="compositionally biased region" description="Low complexity" evidence="11">
    <location>
        <begin position="52"/>
        <end position="61"/>
    </location>
</feature>
<dbReference type="Pfam" id="PF13432">
    <property type="entry name" value="TPR_16"/>
    <property type="match status" value="1"/>
</dbReference>
<evidence type="ECO:0000256" key="4">
    <source>
        <dbReference type="ARBA" id="ARBA00022787"/>
    </source>
</evidence>
<keyword evidence="14" id="KW-1185">Reference proteome</keyword>
<dbReference type="PROSITE" id="PS50005">
    <property type="entry name" value="TPR"/>
    <property type="match status" value="5"/>
</dbReference>
<dbReference type="GO" id="GO:0030150">
    <property type="term" value="P:protein import into mitochondrial matrix"/>
    <property type="evidence" value="ECO:0007669"/>
    <property type="project" value="TreeGrafter"/>
</dbReference>
<feature type="compositionally biased region" description="Low complexity" evidence="11">
    <location>
        <begin position="97"/>
        <end position="110"/>
    </location>
</feature>
<feature type="repeat" description="TPR" evidence="10">
    <location>
        <begin position="164"/>
        <end position="197"/>
    </location>
</feature>
<comment type="similarity">
    <text evidence="9">Belongs to the Tom70 family.</text>
</comment>
<dbReference type="PANTHER" id="PTHR46208">
    <property type="entry name" value="MITOCHONDRIAL IMPORT RECEPTOR SUBUNIT TOM70"/>
    <property type="match status" value="1"/>
</dbReference>
<name>A0AAD5SIE3_9FUNG</name>
<sequence length="639" mass="71261">MPPVPEHQTSPAEALEAAKEFAMRNWKILTAVGVVAVLATGFYVASTEKSSRPPAAAAAAAAEKRRAAKKKPGQKAPAPAPLPEVLPTVAREEVERTPPVSTTTPPTVTEQPPPTYADAVKESTESAETTESTAKVEEEKPSYPPEFFPADIEALSSQERTELAKTVKDAGNKYYAAKKFDEAIELYSQAINLHPHAVYYSNRAACYANLEQYDKVIEDCTEALKRDKHWGRALNRRAQAYEHEKRYTDALNDYTAFCVLEEFKNEPAINATDRVLKIIGKEKADEVLKNKVSRLPSETFIAAYMDSFRQTSTGAKAIAESEGDAEADLLIKKAYASIATRNWQEAYQFSKDSVENGNFSTDKWKALAYNLLGTFSFLKGDIEDAMSNLEKALEFDPKNVNSIIKKASILMERAAIQEAIEAFDEAERVDPNDPDLYYHRGQVRFLMQDNDNAIADYKKSLELDDNFVYAYIQLGVGQYKLGQTAKAMATFKKAAKKFKGSGEVYNYHGEILLDTQNWNDALENFDKAIELMPNSPLPYINKAILYLQWKQDPVTAEAECRKATEVDPQCDIAFAQLAQLLLHQNKVEESLQHYDKAAELARTEAELMNAISCREAAAAQLYVSKAYPDLMAKLAAQRL</sequence>
<reference evidence="13" key="1">
    <citation type="submission" date="2020-05" db="EMBL/GenBank/DDBJ databases">
        <title>Phylogenomic resolution of chytrid fungi.</title>
        <authorList>
            <person name="Stajich J.E."/>
            <person name="Amses K."/>
            <person name="Simmons R."/>
            <person name="Seto K."/>
            <person name="Myers J."/>
            <person name="Bonds A."/>
            <person name="Quandt C.A."/>
            <person name="Barry K."/>
            <person name="Liu P."/>
            <person name="Grigoriev I."/>
            <person name="Longcore J.E."/>
            <person name="James T.Y."/>
        </authorList>
    </citation>
    <scope>NUCLEOTIDE SEQUENCE</scope>
    <source>
        <strain evidence="13">JEL0318</strain>
    </source>
</reference>
<keyword evidence="6 12" id="KW-1133">Transmembrane helix</keyword>
<keyword evidence="3" id="KW-0677">Repeat</keyword>
<feature type="region of interest" description="Disordered" evidence="11">
    <location>
        <begin position="46"/>
        <end position="145"/>
    </location>
</feature>
<evidence type="ECO:0000256" key="3">
    <source>
        <dbReference type="ARBA" id="ARBA00022737"/>
    </source>
</evidence>
<dbReference type="Gene3D" id="1.25.40.10">
    <property type="entry name" value="Tetratricopeptide repeat domain"/>
    <property type="match status" value="2"/>
</dbReference>
<dbReference type="Pfam" id="PF00515">
    <property type="entry name" value="TPR_1"/>
    <property type="match status" value="1"/>
</dbReference>
<protein>
    <submittedName>
        <fullName evidence="13">TOM (Translocase of outer membrane) complex component</fullName>
    </submittedName>
</protein>
<dbReference type="InterPro" id="IPR019734">
    <property type="entry name" value="TPR_rpt"/>
</dbReference>
<keyword evidence="7" id="KW-0496">Mitochondrion</keyword>
<feature type="repeat" description="TPR" evidence="10">
    <location>
        <begin position="502"/>
        <end position="535"/>
    </location>
</feature>
<evidence type="ECO:0000256" key="8">
    <source>
        <dbReference type="ARBA" id="ARBA00023136"/>
    </source>
</evidence>
<accession>A0AAD5SIE3</accession>
<evidence type="ECO:0000256" key="2">
    <source>
        <dbReference type="ARBA" id="ARBA00022692"/>
    </source>
</evidence>
<proteinExistence type="inferred from homology"/>
<evidence type="ECO:0000256" key="10">
    <source>
        <dbReference type="PROSITE-ProRule" id="PRU00339"/>
    </source>
</evidence>
<dbReference type="InterPro" id="IPR011990">
    <property type="entry name" value="TPR-like_helical_dom_sf"/>
</dbReference>
<evidence type="ECO:0000256" key="7">
    <source>
        <dbReference type="ARBA" id="ARBA00023128"/>
    </source>
</evidence>
<gene>
    <name evidence="13" type="primary">TOM70</name>
    <name evidence="13" type="ORF">HK097_010027</name>
</gene>
<evidence type="ECO:0000256" key="12">
    <source>
        <dbReference type="SAM" id="Phobius"/>
    </source>
</evidence>
<dbReference type="AlphaFoldDB" id="A0AAD5SIE3"/>
<dbReference type="Pfam" id="PF13414">
    <property type="entry name" value="TPR_11"/>
    <property type="match status" value="1"/>
</dbReference>
<feature type="repeat" description="TPR" evidence="10">
    <location>
        <begin position="366"/>
        <end position="399"/>
    </location>
</feature>
<feature type="repeat" description="TPR" evidence="10">
    <location>
        <begin position="400"/>
        <end position="433"/>
    </location>
</feature>